<gene>
    <name evidence="3" type="ORF">SAMN06295970_11230</name>
</gene>
<dbReference type="SMART" id="SM00530">
    <property type="entry name" value="HTH_XRE"/>
    <property type="match status" value="1"/>
</dbReference>
<dbReference type="Proteomes" id="UP001158049">
    <property type="component" value="Unassembled WGS sequence"/>
</dbReference>
<keyword evidence="4" id="KW-1185">Reference proteome</keyword>
<name>A0ABY1QBH2_9BURK</name>
<dbReference type="SUPFAM" id="SSF47413">
    <property type="entry name" value="lambda repressor-like DNA-binding domains"/>
    <property type="match status" value="1"/>
</dbReference>
<feature type="region of interest" description="Disordered" evidence="1">
    <location>
        <begin position="76"/>
        <end position="96"/>
    </location>
</feature>
<evidence type="ECO:0000259" key="2">
    <source>
        <dbReference type="PROSITE" id="PS50943"/>
    </source>
</evidence>
<comment type="caution">
    <text evidence="3">The sequence shown here is derived from an EMBL/GenBank/DDBJ whole genome shotgun (WGS) entry which is preliminary data.</text>
</comment>
<evidence type="ECO:0000313" key="4">
    <source>
        <dbReference type="Proteomes" id="UP001158049"/>
    </source>
</evidence>
<dbReference type="EMBL" id="FXUL01000012">
    <property type="protein sequence ID" value="SMP66672.1"/>
    <property type="molecule type" value="Genomic_DNA"/>
</dbReference>
<dbReference type="Pfam" id="PF01381">
    <property type="entry name" value="HTH_3"/>
    <property type="match status" value="1"/>
</dbReference>
<accession>A0ABY1QBH2</accession>
<proteinExistence type="predicted"/>
<evidence type="ECO:0000313" key="3">
    <source>
        <dbReference type="EMBL" id="SMP66672.1"/>
    </source>
</evidence>
<evidence type="ECO:0000256" key="1">
    <source>
        <dbReference type="SAM" id="MobiDB-lite"/>
    </source>
</evidence>
<feature type="domain" description="HTH cro/C1-type" evidence="2">
    <location>
        <begin position="15"/>
        <end position="69"/>
    </location>
</feature>
<dbReference type="PROSITE" id="PS50943">
    <property type="entry name" value="HTH_CROC1"/>
    <property type="match status" value="1"/>
</dbReference>
<dbReference type="CDD" id="cd00093">
    <property type="entry name" value="HTH_XRE"/>
    <property type="match status" value="1"/>
</dbReference>
<dbReference type="RefSeq" id="WP_283443232.1">
    <property type="nucleotide sequence ID" value="NZ_FXUL01000012.1"/>
</dbReference>
<protein>
    <submittedName>
        <fullName evidence="3">HTH-type transcriptional regulator / antitoxin HipB</fullName>
    </submittedName>
</protein>
<organism evidence="3 4">
    <name type="scientific">Noviherbaspirillum suwonense</name>
    <dbReference type="NCBI Taxonomy" id="1224511"/>
    <lineage>
        <taxon>Bacteria</taxon>
        <taxon>Pseudomonadati</taxon>
        <taxon>Pseudomonadota</taxon>
        <taxon>Betaproteobacteria</taxon>
        <taxon>Burkholderiales</taxon>
        <taxon>Oxalobacteraceae</taxon>
        <taxon>Noviherbaspirillum</taxon>
    </lineage>
</organism>
<reference evidence="3 4" key="1">
    <citation type="submission" date="2017-05" db="EMBL/GenBank/DDBJ databases">
        <authorList>
            <person name="Varghese N."/>
            <person name="Submissions S."/>
        </authorList>
    </citation>
    <scope>NUCLEOTIDE SEQUENCE [LARGE SCALE GENOMIC DNA]</scope>
    <source>
        <strain evidence="3 4">DSM 26001</strain>
    </source>
</reference>
<dbReference type="Gene3D" id="1.10.260.40">
    <property type="entry name" value="lambda repressor-like DNA-binding domains"/>
    <property type="match status" value="1"/>
</dbReference>
<dbReference type="InterPro" id="IPR010982">
    <property type="entry name" value="Lambda_DNA-bd_dom_sf"/>
</dbReference>
<dbReference type="InterPro" id="IPR001387">
    <property type="entry name" value="Cro/C1-type_HTH"/>
</dbReference>
<sequence length="96" mass="10374">MKTSITTSGQLGPLLKKLRVEKGLSQEALGAKIGLSQERISRIESRPESVTLDQLLTVLMALDAALAVEPRLSLEDQARSSVPASAGLRTDDEETW</sequence>